<dbReference type="AlphaFoldDB" id="W3WR98"/>
<organism evidence="2 3">
    <name type="scientific">Pestalotiopsis fici (strain W106-1 / CGMCC3.15140)</name>
    <dbReference type="NCBI Taxonomy" id="1229662"/>
    <lineage>
        <taxon>Eukaryota</taxon>
        <taxon>Fungi</taxon>
        <taxon>Dikarya</taxon>
        <taxon>Ascomycota</taxon>
        <taxon>Pezizomycotina</taxon>
        <taxon>Sordariomycetes</taxon>
        <taxon>Xylariomycetidae</taxon>
        <taxon>Amphisphaeriales</taxon>
        <taxon>Sporocadaceae</taxon>
        <taxon>Pestalotiopsis</taxon>
    </lineage>
</organism>
<feature type="compositionally biased region" description="Acidic residues" evidence="1">
    <location>
        <begin position="237"/>
        <end position="248"/>
    </location>
</feature>
<reference evidence="3" key="1">
    <citation type="journal article" date="2015" name="BMC Genomics">
        <title>Genomic and transcriptomic analysis of the endophytic fungus Pestalotiopsis fici reveals its lifestyle and high potential for synthesis of natural products.</title>
        <authorList>
            <person name="Wang X."/>
            <person name="Zhang X."/>
            <person name="Liu L."/>
            <person name="Xiang M."/>
            <person name="Wang W."/>
            <person name="Sun X."/>
            <person name="Che Y."/>
            <person name="Guo L."/>
            <person name="Liu G."/>
            <person name="Guo L."/>
            <person name="Wang C."/>
            <person name="Yin W.B."/>
            <person name="Stadler M."/>
            <person name="Zhang X."/>
            <person name="Liu X."/>
        </authorList>
    </citation>
    <scope>NUCLEOTIDE SEQUENCE [LARGE SCALE GENOMIC DNA]</scope>
    <source>
        <strain evidence="3">W106-1 / CGMCC3.15140</strain>
    </source>
</reference>
<gene>
    <name evidence="2" type="ORF">PFICI_11751</name>
</gene>
<dbReference type="OrthoDB" id="4500473at2759"/>
<dbReference type="RefSeq" id="XP_007838523.1">
    <property type="nucleotide sequence ID" value="XM_007840332.1"/>
</dbReference>
<dbReference type="InParanoid" id="W3WR98"/>
<evidence type="ECO:0000313" key="3">
    <source>
        <dbReference type="Proteomes" id="UP000030651"/>
    </source>
</evidence>
<accession>W3WR98</accession>
<dbReference type="EMBL" id="KI912117">
    <property type="protein sequence ID" value="ETS76364.1"/>
    <property type="molecule type" value="Genomic_DNA"/>
</dbReference>
<evidence type="ECO:0000256" key="1">
    <source>
        <dbReference type="SAM" id="MobiDB-lite"/>
    </source>
</evidence>
<keyword evidence="3" id="KW-1185">Reference proteome</keyword>
<proteinExistence type="predicted"/>
<dbReference type="GeneID" id="19276764"/>
<evidence type="ECO:0000313" key="2">
    <source>
        <dbReference type="EMBL" id="ETS76364.1"/>
    </source>
</evidence>
<protein>
    <submittedName>
        <fullName evidence="2">Uncharacterized protein</fullName>
    </submittedName>
</protein>
<name>W3WR98_PESFW</name>
<dbReference type="Proteomes" id="UP000030651">
    <property type="component" value="Unassembled WGS sequence"/>
</dbReference>
<dbReference type="HOGENOM" id="CLU_057547_3_0_1"/>
<dbReference type="KEGG" id="pfy:PFICI_11751"/>
<feature type="region of interest" description="Disordered" evidence="1">
    <location>
        <begin position="233"/>
        <end position="266"/>
    </location>
</feature>
<sequence>MSPECTYLLASAPSNLTYTPSGPIQLGNIIANPLEPAKVLSSIDDKVGRAYNNNLEKDFQFSQGGGLKFQGGFWAKVLQAFGLSFDAINDKHEAVSYSVKKLETRTLKSIPREEELRKRFSELAVRRHLNSGHRTPKLYLICGLKVAYGMTVCTDRAHDRGGGVQAEVPIPADGIGLAASVGAGIQLNRQRQRVMRFEAEGPVVLAYELLVIRVRKRRDQGIDIDSYKPRGAFLHGDDDDGSEDDVLSEQDSGYSGDDTEIETSTVERADLDKWAKGFWITNEDGQETIVDRT</sequence>